<dbReference type="Pfam" id="PF05016">
    <property type="entry name" value="ParE_toxin"/>
    <property type="match status" value="1"/>
</dbReference>
<protein>
    <recommendedName>
        <fullName evidence="4">Type II toxin-antitoxin system RelE/ParE family toxin</fullName>
    </recommendedName>
</protein>
<dbReference type="EMBL" id="CP019082">
    <property type="protein sequence ID" value="APW59046.1"/>
    <property type="molecule type" value="Genomic_DNA"/>
</dbReference>
<accession>A0A1U7CJF9</accession>
<dbReference type="InterPro" id="IPR035093">
    <property type="entry name" value="RelE/ParE_toxin_dom_sf"/>
</dbReference>
<evidence type="ECO:0000256" key="1">
    <source>
        <dbReference type="ARBA" id="ARBA00022649"/>
    </source>
</evidence>
<gene>
    <name evidence="2" type="ORF">BSF38_00460</name>
</gene>
<organism evidence="2 3">
    <name type="scientific">Paludisphaera borealis</name>
    <dbReference type="NCBI Taxonomy" id="1387353"/>
    <lineage>
        <taxon>Bacteria</taxon>
        <taxon>Pseudomonadati</taxon>
        <taxon>Planctomycetota</taxon>
        <taxon>Planctomycetia</taxon>
        <taxon>Isosphaerales</taxon>
        <taxon>Isosphaeraceae</taxon>
        <taxon>Paludisphaera</taxon>
    </lineage>
</organism>
<dbReference type="InterPro" id="IPR007712">
    <property type="entry name" value="RelE/ParE_toxin"/>
</dbReference>
<dbReference type="Gene3D" id="3.30.2310.20">
    <property type="entry name" value="RelE-like"/>
    <property type="match status" value="1"/>
</dbReference>
<dbReference type="RefSeq" id="WP_076343272.1">
    <property type="nucleotide sequence ID" value="NZ_CP019082.1"/>
</dbReference>
<evidence type="ECO:0000313" key="3">
    <source>
        <dbReference type="Proteomes" id="UP000186309"/>
    </source>
</evidence>
<name>A0A1U7CJF9_9BACT</name>
<dbReference type="STRING" id="1387353.BSF38_00460"/>
<dbReference type="KEGG" id="pbor:BSF38_00460"/>
<dbReference type="AlphaFoldDB" id="A0A1U7CJF9"/>
<dbReference type="Proteomes" id="UP000186309">
    <property type="component" value="Chromosome"/>
</dbReference>
<keyword evidence="1" id="KW-1277">Toxin-antitoxin system</keyword>
<reference evidence="3" key="1">
    <citation type="submission" date="2016-12" db="EMBL/GenBank/DDBJ databases">
        <title>Comparative genomics of four Isosphaeraceae planctomycetes: a common pool of plasmids and glycoside hydrolase genes.</title>
        <authorList>
            <person name="Ivanova A."/>
        </authorList>
    </citation>
    <scope>NUCLEOTIDE SEQUENCE [LARGE SCALE GENOMIC DNA]</scope>
    <source>
        <strain evidence="3">PX4</strain>
    </source>
</reference>
<sequence>MSRIVRRIAARLDMVEAYRYYARKAGRRTADRFFARAEATFQRLATFPGAGTVYNPDRPALADLRYFPIARFPNQIVFCKPIPDGVEVYRVLHGARDLEGVFDLEFD</sequence>
<evidence type="ECO:0008006" key="4">
    <source>
        <dbReference type="Google" id="ProtNLM"/>
    </source>
</evidence>
<evidence type="ECO:0000313" key="2">
    <source>
        <dbReference type="EMBL" id="APW59046.1"/>
    </source>
</evidence>
<keyword evidence="3" id="KW-1185">Reference proteome</keyword>
<proteinExistence type="predicted"/>
<dbReference type="OrthoDB" id="287917at2"/>